<keyword evidence="4" id="KW-1185">Reference proteome</keyword>
<sequence length="179" mass="19195">MVKCQECGEEVGDALICNVCGSRIKQPTENLTKRFCTHCGAEMSVNDVVCPKCGKSENDAASSKMSNTLGNNLIATFNPGTGFLLSLFIVGAGHIYLGLFKRGISFLITQVVLALIFFGVLNLILGLILGSIGSLIAMIIGFIACFGLYLLSIFDVYKAIKKIINGENVADDIAFNKLM</sequence>
<dbReference type="AlphaFoldDB" id="A0A2U1S9P2"/>
<feature type="transmembrane region" description="Helical" evidence="1">
    <location>
        <begin position="104"/>
        <end position="129"/>
    </location>
</feature>
<evidence type="ECO:0000259" key="2">
    <source>
        <dbReference type="Pfam" id="PF12773"/>
    </source>
</evidence>
<evidence type="ECO:0000313" key="4">
    <source>
        <dbReference type="Proteomes" id="UP000245577"/>
    </source>
</evidence>
<feature type="domain" description="DZANK-type" evidence="2">
    <location>
        <begin position="4"/>
        <end position="54"/>
    </location>
</feature>
<dbReference type="Proteomes" id="UP000245577">
    <property type="component" value="Unassembled WGS sequence"/>
</dbReference>
<evidence type="ECO:0000256" key="1">
    <source>
        <dbReference type="SAM" id="Phobius"/>
    </source>
</evidence>
<accession>A0A2U1S9P2</accession>
<dbReference type="RefSeq" id="WP_116668882.1">
    <property type="nucleotide sequence ID" value="NZ_MZGU01000001.1"/>
</dbReference>
<gene>
    <name evidence="3" type="ORF">MBBWO_00490</name>
</gene>
<keyword evidence="1" id="KW-0472">Membrane</keyword>
<dbReference type="Pfam" id="PF12773">
    <property type="entry name" value="DZR"/>
    <property type="match status" value="1"/>
</dbReference>
<dbReference type="InterPro" id="IPR025874">
    <property type="entry name" value="DZR"/>
</dbReference>
<proteinExistence type="predicted"/>
<feature type="transmembrane region" description="Helical" evidence="1">
    <location>
        <begin position="135"/>
        <end position="154"/>
    </location>
</feature>
<organism evidence="3 4">
    <name type="scientific">Methanobrevibacter woesei</name>
    <dbReference type="NCBI Taxonomy" id="190976"/>
    <lineage>
        <taxon>Archaea</taxon>
        <taxon>Methanobacteriati</taxon>
        <taxon>Methanobacteriota</taxon>
        <taxon>Methanomada group</taxon>
        <taxon>Methanobacteria</taxon>
        <taxon>Methanobacteriales</taxon>
        <taxon>Methanobacteriaceae</taxon>
        <taxon>Methanobrevibacter</taxon>
    </lineage>
</organism>
<keyword evidence="1" id="KW-1133">Transmembrane helix</keyword>
<dbReference type="OrthoDB" id="78481at2157"/>
<comment type="caution">
    <text evidence="3">The sequence shown here is derived from an EMBL/GenBank/DDBJ whole genome shotgun (WGS) entry which is preliminary data.</text>
</comment>
<feature type="transmembrane region" description="Helical" evidence="1">
    <location>
        <begin position="73"/>
        <end position="97"/>
    </location>
</feature>
<protein>
    <submittedName>
        <fullName evidence="3">Double zinc ribbon</fullName>
    </submittedName>
</protein>
<name>A0A2U1S9P2_9EURY</name>
<reference evidence="3 4" key="1">
    <citation type="submission" date="2017-03" db="EMBL/GenBank/DDBJ databases">
        <title>Genome sequence of Methanobrevibacter wosei.</title>
        <authorList>
            <person name="Poehlein A."/>
            <person name="Seedorf H."/>
            <person name="Daniel R."/>
        </authorList>
    </citation>
    <scope>NUCLEOTIDE SEQUENCE [LARGE SCALE GENOMIC DNA]</scope>
    <source>
        <strain evidence="3 4">DSM 11979</strain>
    </source>
</reference>
<keyword evidence="1" id="KW-0812">Transmembrane</keyword>
<dbReference type="EMBL" id="MZGU01000001">
    <property type="protein sequence ID" value="PWB87271.1"/>
    <property type="molecule type" value="Genomic_DNA"/>
</dbReference>
<evidence type="ECO:0000313" key="3">
    <source>
        <dbReference type="EMBL" id="PWB87271.1"/>
    </source>
</evidence>